<evidence type="ECO:0000256" key="5">
    <source>
        <dbReference type="SAM" id="SignalP"/>
    </source>
</evidence>
<dbReference type="PANTHER" id="PTHR12274">
    <property type="entry name" value="GRANULIN"/>
    <property type="match status" value="1"/>
</dbReference>
<feature type="signal peptide" evidence="5">
    <location>
        <begin position="1"/>
        <end position="20"/>
    </location>
</feature>
<feature type="domain" description="Granulins" evidence="6">
    <location>
        <begin position="255"/>
        <end position="268"/>
    </location>
</feature>
<protein>
    <submittedName>
        <fullName evidence="7">Granulin</fullName>
    </submittedName>
</protein>
<evidence type="ECO:0000256" key="3">
    <source>
        <dbReference type="ARBA" id="ARBA00022525"/>
    </source>
</evidence>
<dbReference type="Pfam" id="PF00396">
    <property type="entry name" value="Granulin"/>
    <property type="match status" value="7"/>
</dbReference>
<dbReference type="InterPro" id="IPR037277">
    <property type="entry name" value="Granulin_sf"/>
</dbReference>
<feature type="domain" description="Granulins" evidence="6">
    <location>
        <begin position="104"/>
        <end position="117"/>
    </location>
</feature>
<dbReference type="SMART" id="SM00277">
    <property type="entry name" value="GRAN"/>
    <property type="match status" value="9"/>
</dbReference>
<feature type="domain" description="Granulins" evidence="6">
    <location>
        <begin position="498"/>
        <end position="511"/>
    </location>
</feature>
<dbReference type="PROSITE" id="PS00799">
    <property type="entry name" value="GRANULINS"/>
    <property type="match status" value="7"/>
</dbReference>
<organism evidence="7 8">
    <name type="scientific">Ophiophagus hannah</name>
    <name type="common">King cobra</name>
    <name type="synonym">Naja hannah</name>
    <dbReference type="NCBI Taxonomy" id="8665"/>
    <lineage>
        <taxon>Eukaryota</taxon>
        <taxon>Metazoa</taxon>
        <taxon>Chordata</taxon>
        <taxon>Craniata</taxon>
        <taxon>Vertebrata</taxon>
        <taxon>Euteleostomi</taxon>
        <taxon>Lepidosauria</taxon>
        <taxon>Squamata</taxon>
        <taxon>Bifurcata</taxon>
        <taxon>Unidentata</taxon>
        <taxon>Episquamata</taxon>
        <taxon>Toxicofera</taxon>
        <taxon>Serpentes</taxon>
        <taxon>Colubroidea</taxon>
        <taxon>Elapidae</taxon>
        <taxon>Elapinae</taxon>
        <taxon>Ophiophagus</taxon>
    </lineage>
</organism>
<feature type="domain" description="Granulins" evidence="6">
    <location>
        <begin position="173"/>
        <end position="186"/>
    </location>
</feature>
<keyword evidence="8" id="KW-1185">Reference proteome</keyword>
<dbReference type="AlphaFoldDB" id="V8PIL7"/>
<feature type="chain" id="PRO_5004771514" evidence="5">
    <location>
        <begin position="21"/>
        <end position="802"/>
    </location>
</feature>
<dbReference type="PANTHER" id="PTHR12274:SF3">
    <property type="entry name" value="PROGRANULIN"/>
    <property type="match status" value="1"/>
</dbReference>
<proteinExistence type="inferred from homology"/>
<reference evidence="7 8" key="1">
    <citation type="journal article" date="2013" name="Proc. Natl. Acad. Sci. U.S.A.">
        <title>The king cobra genome reveals dynamic gene evolution and adaptation in the snake venom system.</title>
        <authorList>
            <person name="Vonk F.J."/>
            <person name="Casewell N.R."/>
            <person name="Henkel C.V."/>
            <person name="Heimberg A.M."/>
            <person name="Jansen H.J."/>
            <person name="McCleary R.J."/>
            <person name="Kerkkamp H.M."/>
            <person name="Vos R.A."/>
            <person name="Guerreiro I."/>
            <person name="Calvete J.J."/>
            <person name="Wuster W."/>
            <person name="Woods A.E."/>
            <person name="Logan J.M."/>
            <person name="Harrison R.A."/>
            <person name="Castoe T.A."/>
            <person name="de Koning A.P."/>
            <person name="Pollock D.D."/>
            <person name="Yandell M."/>
            <person name="Calderon D."/>
            <person name="Renjifo C."/>
            <person name="Currier R.B."/>
            <person name="Salgado D."/>
            <person name="Pla D."/>
            <person name="Sanz L."/>
            <person name="Hyder A.S."/>
            <person name="Ribeiro J.M."/>
            <person name="Arntzen J.W."/>
            <person name="van den Thillart G.E."/>
            <person name="Boetzer M."/>
            <person name="Pirovano W."/>
            <person name="Dirks R.P."/>
            <person name="Spaink H.P."/>
            <person name="Duboule D."/>
            <person name="McGlinn E."/>
            <person name="Kini R.M."/>
            <person name="Richardson M.K."/>
        </authorList>
    </citation>
    <scope>NUCLEOTIDE SEQUENCE</scope>
    <source>
        <tissue evidence="7">Blood</tissue>
    </source>
</reference>
<evidence type="ECO:0000313" key="7">
    <source>
        <dbReference type="EMBL" id="ETE73811.1"/>
    </source>
</evidence>
<evidence type="ECO:0000256" key="2">
    <source>
        <dbReference type="ARBA" id="ARBA00010093"/>
    </source>
</evidence>
<evidence type="ECO:0000259" key="6">
    <source>
        <dbReference type="PROSITE" id="PS00799"/>
    </source>
</evidence>
<evidence type="ECO:0000313" key="8">
    <source>
        <dbReference type="Proteomes" id="UP000018936"/>
    </source>
</evidence>
<dbReference type="FunFam" id="2.10.25.160:FF:000001">
    <property type="entry name" value="Granulin precursor"/>
    <property type="match status" value="2"/>
</dbReference>
<dbReference type="InterPro" id="IPR039036">
    <property type="entry name" value="Granulin_fam"/>
</dbReference>
<dbReference type="GO" id="GO:0005576">
    <property type="term" value="C:extracellular region"/>
    <property type="evidence" value="ECO:0007669"/>
    <property type="project" value="UniProtKB-SubCell"/>
</dbReference>
<evidence type="ECO:0000256" key="4">
    <source>
        <dbReference type="ARBA" id="ARBA00023157"/>
    </source>
</evidence>
<dbReference type="Gene3D" id="2.10.25.160">
    <property type="entry name" value="Granulin"/>
    <property type="match status" value="8"/>
</dbReference>
<feature type="domain" description="Granulins" evidence="6">
    <location>
        <begin position="648"/>
        <end position="661"/>
    </location>
</feature>
<dbReference type="SUPFAM" id="SSF57277">
    <property type="entry name" value="Granulin repeat"/>
    <property type="match status" value="7"/>
</dbReference>
<evidence type="ECO:0000256" key="1">
    <source>
        <dbReference type="ARBA" id="ARBA00004613"/>
    </source>
</evidence>
<accession>V8PIL7</accession>
<name>V8PIL7_OPHHA</name>
<comment type="subcellular location">
    <subcellularLocation>
        <location evidence="1">Secreted</location>
    </subcellularLocation>
</comment>
<comment type="similarity">
    <text evidence="2">Belongs to the granulin family.</text>
</comment>
<dbReference type="OrthoDB" id="5854875at2759"/>
<dbReference type="Proteomes" id="UP000018936">
    <property type="component" value="Unassembled WGS sequence"/>
</dbReference>
<comment type="caution">
    <text evidence="7">The sequence shown here is derived from an EMBL/GenBank/DDBJ whole genome shotgun (WGS) entry which is preliminary data.</text>
</comment>
<feature type="domain" description="Granulins" evidence="6">
    <location>
        <begin position="331"/>
        <end position="344"/>
    </location>
</feature>
<feature type="domain" description="Granulins" evidence="6">
    <location>
        <begin position="420"/>
        <end position="433"/>
    </location>
</feature>
<gene>
    <name evidence="7" type="primary">GRN</name>
    <name evidence="7" type="ORF">L345_00355</name>
</gene>
<keyword evidence="3" id="KW-0964">Secreted</keyword>
<keyword evidence="5" id="KW-0732">Signal</keyword>
<sequence length="802" mass="86238">MARMWVHFIVFLVLSTTTSSLRCPDGQKCEGSSICCKLPEGDKYTCCGQPQFTGVSLRMLPPESRNEVSGVVCPDASTCPVTHSCQLSLNSTFACCPWEEAISCVDGHHCCPLGTHCSTDGRVCIENEDSTFAVIVRAVQCPDSEWECPDGSTCCLMADESWGCCPMPEASCCADKIHCCPHGTTCDLVEARCLETFGEQPLSKKFPAKKRTPVLNLTQKNICPGNRSSCPDASTCCLLPTGQYGCCPLQNAVCCSDHLHCCPQGTQCDLKHSICTMTPKGSRPITHLNAGLQIAHDIQCDSEFACPDGNTCCKTTSGSWGCCPLEEAVCCPDQIHCCPKGYQCKLPEGSCLKDGQSIPLVLKIDTSSTTASEIDSSSTASSIGRMVQCDPYTACHDGQTCCRLVTGAWGCCLLTQATCCQDQIHCCPSGYNCDSSSDTCLKDGDRVPWVEKTTAIVGNLPSSRDVKCDDQFSCADGQTCCMRSGAWACCPLFQAVCCKDQAHCCPHGYTCDVKHSFCTKSGGPSQGISVTPILARQETAIKCDNFSSCKDKETCCKMASGNWGCCPFPKVSRLQKAWWSAAQTTYIAAPVALFLIQPQAAVKNQNTLCLGHPNCMPRYCKTMAFSTMAVPAARKGRPAARAFLAVCCEDHQHCCPFGYTCNVAAQSCEKQHWPGLADAAGDLLTSSQNAVSSQDVLCGEQHYCHVGQTCCKARRGGWACCPYEKNFLTCIDKTNKASEVREPAVMTGATAVLLATIVPCVDITAIERSLSVGTLAMSPHILLVPMFCSEVPLWVDLFEALN</sequence>
<dbReference type="InterPro" id="IPR000118">
    <property type="entry name" value="Granulin"/>
</dbReference>
<dbReference type="EMBL" id="AZIM01000035">
    <property type="protein sequence ID" value="ETE73811.1"/>
    <property type="molecule type" value="Genomic_DNA"/>
</dbReference>
<keyword evidence="4" id="KW-1015">Disulfide bond</keyword>